<dbReference type="GO" id="GO:0015288">
    <property type="term" value="F:porin activity"/>
    <property type="evidence" value="ECO:0007669"/>
    <property type="project" value="UniProtKB-KW"/>
</dbReference>
<comment type="function">
    <text evidence="10">Forms passive diffusion pores that allow small molecular weight hydrophilic materials across the outer membrane.</text>
</comment>
<dbReference type="RefSeq" id="WP_175276388.1">
    <property type="nucleotide sequence ID" value="NZ_CP054836.1"/>
</dbReference>
<organism evidence="11 12">
    <name type="scientific">Oricola thermophila</name>
    <dbReference type="NCBI Taxonomy" id="2742145"/>
    <lineage>
        <taxon>Bacteria</taxon>
        <taxon>Pseudomonadati</taxon>
        <taxon>Pseudomonadota</taxon>
        <taxon>Alphaproteobacteria</taxon>
        <taxon>Hyphomicrobiales</taxon>
        <taxon>Ahrensiaceae</taxon>
        <taxon>Oricola</taxon>
    </lineage>
</organism>
<dbReference type="GO" id="GO:0046930">
    <property type="term" value="C:pore complex"/>
    <property type="evidence" value="ECO:0007669"/>
    <property type="project" value="UniProtKB-KW"/>
</dbReference>
<dbReference type="AlphaFoldDB" id="A0A6N1VFW1"/>
<evidence type="ECO:0000256" key="2">
    <source>
        <dbReference type="ARBA" id="ARBA00022448"/>
    </source>
</evidence>
<sequence>MKIKSLLLGSAAALVAVSGARAADAVIIPEPEMVEYVRVCDAAGTGYFYIPGTETCLKISGFVRYQMDFAGGDGYGDQDGWDKEYDVNLLFEAWNDTEYGPLYSQIRLEADGGVGEDARPLGDSFVNIDKAYFTLAGVTMGYKNSFYDNGFGGPADIWNNTGTHTGMVAYTASAGGFDISLALEDDGSVNWTPSVVGVVDGSFGDLGILLAAVYDDTAGAAADGDWGFQAIATYDLGAAAIGLGAEYSAAPGTGRYMASYDWVLGADVSFDATEKLSLGLGTQYAINELGGSDDDWGIGAVASYDIVSGLNTELRLRWLEDTSTLDLVDTSGWDARLRFTRSF</sequence>
<evidence type="ECO:0000256" key="6">
    <source>
        <dbReference type="ARBA" id="ARBA00023065"/>
    </source>
</evidence>
<evidence type="ECO:0000313" key="11">
    <source>
        <dbReference type="EMBL" id="QKV18495.1"/>
    </source>
</evidence>
<dbReference type="GO" id="GO:0006811">
    <property type="term" value="P:monoatomic ion transport"/>
    <property type="evidence" value="ECO:0007669"/>
    <property type="project" value="UniProtKB-KW"/>
</dbReference>
<keyword evidence="8 10" id="KW-0472">Membrane</keyword>
<protein>
    <recommendedName>
        <fullName evidence="10">Porin</fullName>
    </recommendedName>
</protein>
<proteinExistence type="inferred from homology"/>
<gene>
    <name evidence="11" type="ORF">HTY61_08530</name>
</gene>
<comment type="similarity">
    <text evidence="1 10">Belongs to the alphaproteobacteria porin family.</text>
</comment>
<evidence type="ECO:0000256" key="7">
    <source>
        <dbReference type="ARBA" id="ARBA00023114"/>
    </source>
</evidence>
<accession>A0A6N1VFW1</accession>
<dbReference type="Pfam" id="PF02530">
    <property type="entry name" value="Porin_2"/>
    <property type="match status" value="1"/>
</dbReference>
<evidence type="ECO:0000256" key="5">
    <source>
        <dbReference type="ARBA" id="ARBA00022729"/>
    </source>
</evidence>
<dbReference type="SUPFAM" id="SSF56935">
    <property type="entry name" value="Porins"/>
    <property type="match status" value="1"/>
</dbReference>
<keyword evidence="4 10" id="KW-0812">Transmembrane</keyword>
<evidence type="ECO:0000256" key="9">
    <source>
        <dbReference type="ARBA" id="ARBA00023237"/>
    </source>
</evidence>
<dbReference type="EMBL" id="CP054836">
    <property type="protein sequence ID" value="QKV18495.1"/>
    <property type="molecule type" value="Genomic_DNA"/>
</dbReference>
<evidence type="ECO:0000256" key="1">
    <source>
        <dbReference type="ARBA" id="ARBA00009521"/>
    </source>
</evidence>
<reference evidence="11 12" key="1">
    <citation type="submission" date="2020-06" db="EMBL/GenBank/DDBJ databases">
        <title>Oricola thermophila sp. nov. isolated from a tidal sediments.</title>
        <authorList>
            <person name="Kwon K.K."/>
            <person name="Yang S.-H."/>
            <person name="Park M.-J."/>
        </authorList>
    </citation>
    <scope>NUCLEOTIDE SEQUENCE [LARGE SCALE GENOMIC DNA]</scope>
    <source>
        <strain evidence="11 12">MEBiC13590</strain>
    </source>
</reference>
<dbReference type="GO" id="GO:0009279">
    <property type="term" value="C:cell outer membrane"/>
    <property type="evidence" value="ECO:0007669"/>
    <property type="project" value="UniProtKB-SubCell"/>
</dbReference>
<keyword evidence="5 10" id="KW-0732">Signal</keyword>
<keyword evidence="3 10" id="KW-1134">Transmembrane beta strand</keyword>
<name>A0A6N1VFW1_9HYPH</name>
<evidence type="ECO:0000256" key="3">
    <source>
        <dbReference type="ARBA" id="ARBA00022452"/>
    </source>
</evidence>
<evidence type="ECO:0000313" key="12">
    <source>
        <dbReference type="Proteomes" id="UP000509367"/>
    </source>
</evidence>
<keyword evidence="12" id="KW-1185">Reference proteome</keyword>
<keyword evidence="7 10" id="KW-0626">Porin</keyword>
<keyword evidence="9 10" id="KW-0998">Cell outer membrane</keyword>
<feature type="signal peptide" evidence="10">
    <location>
        <begin position="1"/>
        <end position="22"/>
    </location>
</feature>
<evidence type="ECO:0000256" key="4">
    <source>
        <dbReference type="ARBA" id="ARBA00022692"/>
    </source>
</evidence>
<evidence type="ECO:0000256" key="10">
    <source>
        <dbReference type="RuleBase" id="RU364005"/>
    </source>
</evidence>
<keyword evidence="6 10" id="KW-0406">Ion transport</keyword>
<comment type="subcellular location">
    <subcellularLocation>
        <location evidence="10">Cell outer membrane</location>
        <topology evidence="10">Multi-pass membrane protein</topology>
    </subcellularLocation>
</comment>
<comment type="domain">
    <text evidence="10">Consists of 16-stranded beta-barrel sheets, with large surface-exposed loops, that form a transmembrane pore at the center of each barrel. The pore is partially ocluded by a peptide loop that folds into the pore lumen.</text>
</comment>
<evidence type="ECO:0000256" key="8">
    <source>
        <dbReference type="ARBA" id="ARBA00023136"/>
    </source>
</evidence>
<dbReference type="KEGG" id="orm:HTY61_08530"/>
<keyword evidence="2 10" id="KW-0813">Transport</keyword>
<dbReference type="InterPro" id="IPR003684">
    <property type="entry name" value="Porin_alphabac"/>
</dbReference>
<feature type="chain" id="PRO_5027163524" description="Porin" evidence="10">
    <location>
        <begin position="23"/>
        <end position="343"/>
    </location>
</feature>
<dbReference type="Proteomes" id="UP000509367">
    <property type="component" value="Chromosome"/>
</dbReference>